<reference evidence="2 3" key="1">
    <citation type="journal article" date="2023" name="G3 (Bethesda)">
        <title>A chromosome-length genome assembly and annotation of blackberry (Rubus argutus, cv. 'Hillquist').</title>
        <authorList>
            <person name="Bruna T."/>
            <person name="Aryal R."/>
            <person name="Dudchenko O."/>
            <person name="Sargent D.J."/>
            <person name="Mead D."/>
            <person name="Buti M."/>
            <person name="Cavallini A."/>
            <person name="Hytonen T."/>
            <person name="Andres J."/>
            <person name="Pham M."/>
            <person name="Weisz D."/>
            <person name="Mascagni F."/>
            <person name="Usai G."/>
            <person name="Natali L."/>
            <person name="Bassil N."/>
            <person name="Fernandez G.E."/>
            <person name="Lomsadze A."/>
            <person name="Armour M."/>
            <person name="Olukolu B."/>
            <person name="Poorten T."/>
            <person name="Britton C."/>
            <person name="Davik J."/>
            <person name="Ashrafi H."/>
            <person name="Aiden E.L."/>
            <person name="Borodovsky M."/>
            <person name="Worthington M."/>
        </authorList>
    </citation>
    <scope>NUCLEOTIDE SEQUENCE [LARGE SCALE GENOMIC DNA]</scope>
    <source>
        <strain evidence="2">PI 553951</strain>
    </source>
</reference>
<dbReference type="Proteomes" id="UP001457282">
    <property type="component" value="Unassembled WGS sequence"/>
</dbReference>
<dbReference type="AlphaFoldDB" id="A0AAW1XTY4"/>
<evidence type="ECO:0000256" key="1">
    <source>
        <dbReference type="SAM" id="MobiDB-lite"/>
    </source>
</evidence>
<sequence>MAKAKKAVARPRRTPSGFDNDLSTATSLSVDYFGELEEDYDEDGQLIPTKNTRNRVGPLANEDWEKGEVFVELLRVFYDVTLREEASLNEKEVMRRTSKIKNLLMALYYQYVPIVDVVDIYKDIQARVLLVQLQAVAAVEGSVRGRILNNWEKKGGVKESGKEEEDEHKRRWFEFKVVWNDEPIIENYEFYERVELDHESSASSKNACPAPLPKAKGKAKVKVKAIVIDA</sequence>
<comment type="caution">
    <text evidence="2">The sequence shown here is derived from an EMBL/GenBank/DDBJ whole genome shotgun (WGS) entry which is preliminary data.</text>
</comment>
<accession>A0AAW1XTY4</accession>
<organism evidence="2 3">
    <name type="scientific">Rubus argutus</name>
    <name type="common">Southern blackberry</name>
    <dbReference type="NCBI Taxonomy" id="59490"/>
    <lineage>
        <taxon>Eukaryota</taxon>
        <taxon>Viridiplantae</taxon>
        <taxon>Streptophyta</taxon>
        <taxon>Embryophyta</taxon>
        <taxon>Tracheophyta</taxon>
        <taxon>Spermatophyta</taxon>
        <taxon>Magnoliopsida</taxon>
        <taxon>eudicotyledons</taxon>
        <taxon>Gunneridae</taxon>
        <taxon>Pentapetalae</taxon>
        <taxon>rosids</taxon>
        <taxon>fabids</taxon>
        <taxon>Rosales</taxon>
        <taxon>Rosaceae</taxon>
        <taxon>Rosoideae</taxon>
        <taxon>Rosoideae incertae sedis</taxon>
        <taxon>Rubus</taxon>
    </lineage>
</organism>
<proteinExistence type="predicted"/>
<gene>
    <name evidence="2" type="ORF">M0R45_016040</name>
</gene>
<feature type="region of interest" description="Disordered" evidence="1">
    <location>
        <begin position="1"/>
        <end position="22"/>
    </location>
</feature>
<protein>
    <submittedName>
        <fullName evidence="2">Uncharacterized protein</fullName>
    </submittedName>
</protein>
<keyword evidence="3" id="KW-1185">Reference proteome</keyword>
<dbReference type="EMBL" id="JBEDUW010000003">
    <property type="protein sequence ID" value="KAK9939343.1"/>
    <property type="molecule type" value="Genomic_DNA"/>
</dbReference>
<evidence type="ECO:0000313" key="3">
    <source>
        <dbReference type="Proteomes" id="UP001457282"/>
    </source>
</evidence>
<feature type="compositionally biased region" description="Basic residues" evidence="1">
    <location>
        <begin position="1"/>
        <end position="13"/>
    </location>
</feature>
<name>A0AAW1XTY4_RUBAR</name>
<evidence type="ECO:0000313" key="2">
    <source>
        <dbReference type="EMBL" id="KAK9939343.1"/>
    </source>
</evidence>